<evidence type="ECO:0000256" key="1">
    <source>
        <dbReference type="SAM" id="SignalP"/>
    </source>
</evidence>
<organism evidence="2 3">
    <name type="scientific">Marasmius tenuissimus</name>
    <dbReference type="NCBI Taxonomy" id="585030"/>
    <lineage>
        <taxon>Eukaryota</taxon>
        <taxon>Fungi</taxon>
        <taxon>Dikarya</taxon>
        <taxon>Basidiomycota</taxon>
        <taxon>Agaricomycotina</taxon>
        <taxon>Agaricomycetes</taxon>
        <taxon>Agaricomycetidae</taxon>
        <taxon>Agaricales</taxon>
        <taxon>Marasmiineae</taxon>
        <taxon>Marasmiaceae</taxon>
        <taxon>Marasmius</taxon>
    </lineage>
</organism>
<reference evidence="2 3" key="1">
    <citation type="submission" date="2024-05" db="EMBL/GenBank/DDBJ databases">
        <title>A draft genome resource for the thread blight pathogen Marasmius tenuissimus strain MS-2.</title>
        <authorList>
            <person name="Yulfo-Soto G.E."/>
            <person name="Baruah I.K."/>
            <person name="Amoako-Attah I."/>
            <person name="Bukari Y."/>
            <person name="Meinhardt L.W."/>
            <person name="Bailey B.A."/>
            <person name="Cohen S.P."/>
        </authorList>
    </citation>
    <scope>NUCLEOTIDE SEQUENCE [LARGE SCALE GENOMIC DNA]</scope>
    <source>
        <strain evidence="2 3">MS-2</strain>
    </source>
</reference>
<evidence type="ECO:0000313" key="2">
    <source>
        <dbReference type="EMBL" id="KAL0063534.1"/>
    </source>
</evidence>
<feature type="chain" id="PRO_5046224005" evidence="1">
    <location>
        <begin position="18"/>
        <end position="71"/>
    </location>
</feature>
<name>A0ABR2ZRP3_9AGAR</name>
<sequence>MQLKLVAFLALVLPAIALPLVTNIGDDISSVTSRSIFDSPLDDINNHVIGPLLIGLGVVKRGSGGPLADIR</sequence>
<dbReference type="Proteomes" id="UP001437256">
    <property type="component" value="Unassembled WGS sequence"/>
</dbReference>
<proteinExistence type="predicted"/>
<gene>
    <name evidence="2" type="ORF">AAF712_009533</name>
</gene>
<protein>
    <submittedName>
        <fullName evidence="2">Uncharacterized protein</fullName>
    </submittedName>
</protein>
<dbReference type="EMBL" id="JBBXMP010000079">
    <property type="protein sequence ID" value="KAL0063534.1"/>
    <property type="molecule type" value="Genomic_DNA"/>
</dbReference>
<keyword evidence="3" id="KW-1185">Reference proteome</keyword>
<comment type="caution">
    <text evidence="2">The sequence shown here is derived from an EMBL/GenBank/DDBJ whole genome shotgun (WGS) entry which is preliminary data.</text>
</comment>
<evidence type="ECO:0000313" key="3">
    <source>
        <dbReference type="Proteomes" id="UP001437256"/>
    </source>
</evidence>
<keyword evidence="1" id="KW-0732">Signal</keyword>
<accession>A0ABR2ZRP3</accession>
<feature type="signal peptide" evidence="1">
    <location>
        <begin position="1"/>
        <end position="17"/>
    </location>
</feature>